<dbReference type="PANTHER" id="PTHR43537">
    <property type="entry name" value="TRANSCRIPTIONAL REGULATOR, GNTR FAMILY"/>
    <property type="match status" value="1"/>
</dbReference>
<dbReference type="GO" id="GO:0003700">
    <property type="term" value="F:DNA-binding transcription factor activity"/>
    <property type="evidence" value="ECO:0007669"/>
    <property type="project" value="InterPro"/>
</dbReference>
<dbReference type="InterPro" id="IPR011711">
    <property type="entry name" value="GntR_C"/>
</dbReference>
<dbReference type="PANTHER" id="PTHR43537:SF5">
    <property type="entry name" value="UXU OPERON TRANSCRIPTIONAL REGULATOR"/>
    <property type="match status" value="1"/>
</dbReference>
<feature type="domain" description="HTH gntR-type" evidence="4">
    <location>
        <begin position="20"/>
        <end position="87"/>
    </location>
</feature>
<protein>
    <submittedName>
        <fullName evidence="5">FCD domain-containing protein</fullName>
    </submittedName>
</protein>
<dbReference type="SMART" id="SM00895">
    <property type="entry name" value="FCD"/>
    <property type="match status" value="1"/>
</dbReference>
<dbReference type="Pfam" id="PF07729">
    <property type="entry name" value="FCD"/>
    <property type="match status" value="1"/>
</dbReference>
<keyword evidence="1" id="KW-0805">Transcription regulation</keyword>
<gene>
    <name evidence="5" type="ORF">GcLGCM259_2916</name>
</gene>
<evidence type="ECO:0000256" key="3">
    <source>
        <dbReference type="ARBA" id="ARBA00023163"/>
    </source>
</evidence>
<proteinExistence type="predicted"/>
<dbReference type="EMBL" id="CP034412">
    <property type="protein sequence ID" value="QCY48622.1"/>
    <property type="molecule type" value="Genomic_DNA"/>
</dbReference>
<dbReference type="KEGG" id="gcr:GcLGCM259_2916"/>
<evidence type="ECO:0000313" key="5">
    <source>
        <dbReference type="EMBL" id="QCY48622.1"/>
    </source>
</evidence>
<dbReference type="PROSITE" id="PS50949">
    <property type="entry name" value="HTH_GNTR"/>
    <property type="match status" value="1"/>
</dbReference>
<accession>A0A5B7WXH5</accession>
<dbReference type="SUPFAM" id="SSF48008">
    <property type="entry name" value="GntR ligand-binding domain-like"/>
    <property type="match status" value="1"/>
</dbReference>
<dbReference type="Gene3D" id="1.10.10.10">
    <property type="entry name" value="Winged helix-like DNA-binding domain superfamily/Winged helix DNA-binding domain"/>
    <property type="match status" value="1"/>
</dbReference>
<evidence type="ECO:0000313" key="6">
    <source>
        <dbReference type="Proteomes" id="UP000307000"/>
    </source>
</evidence>
<keyword evidence="6" id="KW-1185">Reference proteome</keyword>
<dbReference type="SUPFAM" id="SSF46785">
    <property type="entry name" value="Winged helix' DNA-binding domain"/>
    <property type="match status" value="1"/>
</dbReference>
<keyword evidence="2" id="KW-0238">DNA-binding</keyword>
<dbReference type="AlphaFoldDB" id="A0A5B7WXH5"/>
<dbReference type="InterPro" id="IPR000524">
    <property type="entry name" value="Tscrpt_reg_HTH_GntR"/>
</dbReference>
<evidence type="ECO:0000259" key="4">
    <source>
        <dbReference type="PROSITE" id="PS50949"/>
    </source>
</evidence>
<evidence type="ECO:0000256" key="1">
    <source>
        <dbReference type="ARBA" id="ARBA00023015"/>
    </source>
</evidence>
<dbReference type="Gene3D" id="1.20.120.530">
    <property type="entry name" value="GntR ligand-binding domain-like"/>
    <property type="match status" value="1"/>
</dbReference>
<dbReference type="GO" id="GO:0003677">
    <property type="term" value="F:DNA binding"/>
    <property type="evidence" value="ECO:0007669"/>
    <property type="project" value="UniProtKB-KW"/>
</dbReference>
<evidence type="ECO:0000256" key="2">
    <source>
        <dbReference type="ARBA" id="ARBA00023125"/>
    </source>
</evidence>
<keyword evidence="3" id="KW-0804">Transcription</keyword>
<dbReference type="InterPro" id="IPR036388">
    <property type="entry name" value="WH-like_DNA-bd_sf"/>
</dbReference>
<dbReference type="InterPro" id="IPR008920">
    <property type="entry name" value="TF_FadR/GntR_C"/>
</dbReference>
<name>A0A5B7WXH5_9MICC</name>
<dbReference type="Pfam" id="PF00392">
    <property type="entry name" value="GntR"/>
    <property type="match status" value="1"/>
</dbReference>
<sequence>MKVKGAAKMTSTTEVPVASESMAERSYRILRDRLIMMDIAPGDPINEALLATDLGMGRTPIREALKRLEVDHLVISYPRRGTFATGVDITELAAISEMRQVLEPLAAQRAAENRGGALREELTRTMQAIRQLDPLRDRRQLMEYDLEVHRLIYRAAQNHHLEETLVRLDNLATRIWCMVLDRLPDIHAHISEHATLIELILDGCEEQAAQLAAEHVVSFEQTVRAVL</sequence>
<organism evidence="5 6">
    <name type="scientific">Glutamicibacter creatinolyticus</name>
    <dbReference type="NCBI Taxonomy" id="162496"/>
    <lineage>
        <taxon>Bacteria</taxon>
        <taxon>Bacillati</taxon>
        <taxon>Actinomycetota</taxon>
        <taxon>Actinomycetes</taxon>
        <taxon>Micrococcales</taxon>
        <taxon>Micrococcaceae</taxon>
        <taxon>Glutamicibacter</taxon>
    </lineage>
</organism>
<dbReference type="InterPro" id="IPR036390">
    <property type="entry name" value="WH_DNA-bd_sf"/>
</dbReference>
<dbReference type="Proteomes" id="UP000307000">
    <property type="component" value="Chromosome"/>
</dbReference>
<reference evidence="5 6" key="1">
    <citation type="submission" date="2018-12" db="EMBL/GenBank/DDBJ databases">
        <title>Complete Genome Sequence of Glutamicibacter creatinolyticus strain LGCM259,isolated from an abscess of a 12-year-old mare in Italy.</title>
        <authorList>
            <person name="Santos R.G."/>
            <person name="Silva A.L."/>
            <person name="Seyffert N."/>
            <person name="Castro T.L.P."/>
            <person name="Attili A.R."/>
            <person name="Rifici C."/>
            <person name="Mazzullo G."/>
            <person name="Brenig B."/>
            <person name="Venanzi F."/>
            <person name="Azevedo V."/>
        </authorList>
    </citation>
    <scope>NUCLEOTIDE SEQUENCE [LARGE SCALE GENOMIC DNA]</scope>
    <source>
        <strain evidence="5 6">LGCM 259</strain>
    </source>
</reference>
<dbReference type="SMART" id="SM00345">
    <property type="entry name" value="HTH_GNTR"/>
    <property type="match status" value="1"/>
</dbReference>